<dbReference type="InterPro" id="IPR053958">
    <property type="entry name" value="HMGCR/SNAP/NPC1-like_SSD"/>
</dbReference>
<comment type="subcellular location">
    <subcellularLocation>
        <location evidence="1">Membrane</location>
        <topology evidence="1">Multi-pass membrane protein</topology>
    </subcellularLocation>
</comment>
<dbReference type="Pfam" id="PF12349">
    <property type="entry name" value="Sterol-sensing"/>
    <property type="match status" value="1"/>
</dbReference>
<feature type="compositionally biased region" description="Polar residues" evidence="7">
    <location>
        <begin position="1005"/>
        <end position="1019"/>
    </location>
</feature>
<dbReference type="PROSITE" id="PS50156">
    <property type="entry name" value="SSD"/>
    <property type="match status" value="1"/>
</dbReference>
<name>A0A1J4J2H3_9EUKA</name>
<dbReference type="EMBL" id="MLAK01001390">
    <property type="protein sequence ID" value="OHS93570.1"/>
    <property type="molecule type" value="Genomic_DNA"/>
</dbReference>
<comment type="caution">
    <text evidence="10">The sequence shown here is derived from an EMBL/GenBank/DDBJ whole genome shotgun (WGS) entry which is preliminary data.</text>
</comment>
<feature type="transmembrane region" description="Helical" evidence="8">
    <location>
        <begin position="427"/>
        <end position="451"/>
    </location>
</feature>
<dbReference type="GO" id="GO:0007224">
    <property type="term" value="P:smoothened signaling pathway"/>
    <property type="evidence" value="ECO:0007669"/>
    <property type="project" value="TreeGrafter"/>
</dbReference>
<dbReference type="PANTHER" id="PTHR45951">
    <property type="entry name" value="PROTEIN DISPATCHED-RELATED"/>
    <property type="match status" value="1"/>
</dbReference>
<feature type="transmembrane region" description="Helical" evidence="8">
    <location>
        <begin position="321"/>
        <end position="343"/>
    </location>
</feature>
<feature type="domain" description="SSD" evidence="9">
    <location>
        <begin position="357"/>
        <end position="450"/>
    </location>
</feature>
<evidence type="ECO:0000256" key="3">
    <source>
        <dbReference type="ARBA" id="ARBA00022989"/>
    </source>
</evidence>
<organism evidence="10 11">
    <name type="scientific">Tritrichomonas foetus</name>
    <dbReference type="NCBI Taxonomy" id="1144522"/>
    <lineage>
        <taxon>Eukaryota</taxon>
        <taxon>Metamonada</taxon>
        <taxon>Parabasalia</taxon>
        <taxon>Tritrichomonadida</taxon>
        <taxon>Tritrichomonadidae</taxon>
        <taxon>Tritrichomonas</taxon>
    </lineage>
</organism>
<gene>
    <name evidence="10" type="ORF">TRFO_40183</name>
</gene>
<keyword evidence="4 8" id="KW-0472">Membrane</keyword>
<feature type="transmembrane region" description="Helical" evidence="8">
    <location>
        <begin position="827"/>
        <end position="847"/>
    </location>
</feature>
<feature type="transmembrane region" description="Helical" evidence="8">
    <location>
        <begin position="613"/>
        <end position="635"/>
    </location>
</feature>
<keyword evidence="3 8" id="KW-1133">Transmembrane helix</keyword>
<feature type="transmembrane region" description="Helical" evidence="8">
    <location>
        <begin position="923"/>
        <end position="943"/>
    </location>
</feature>
<feature type="transmembrane region" description="Helical" evidence="8">
    <location>
        <begin position="955"/>
        <end position="978"/>
    </location>
</feature>
<dbReference type="InterPro" id="IPR000731">
    <property type="entry name" value="SSD"/>
</dbReference>
<evidence type="ECO:0000259" key="9">
    <source>
        <dbReference type="PROSITE" id="PS50156"/>
    </source>
</evidence>
<proteinExistence type="inferred from homology"/>
<feature type="transmembrane region" description="Helical" evidence="8">
    <location>
        <begin position="350"/>
        <end position="371"/>
    </location>
</feature>
<dbReference type="InterPro" id="IPR052081">
    <property type="entry name" value="Dispatched_Hh_regulator"/>
</dbReference>
<dbReference type="VEuPathDB" id="TrichDB:TRFO_40183"/>
<feature type="transmembrane region" description="Helical" evidence="8">
    <location>
        <begin position="36"/>
        <end position="59"/>
    </location>
</feature>
<accession>A0A1J4J2H3</accession>
<keyword evidence="5" id="KW-0325">Glycoprotein</keyword>
<evidence type="ECO:0000256" key="1">
    <source>
        <dbReference type="ARBA" id="ARBA00004141"/>
    </source>
</evidence>
<evidence type="ECO:0000313" key="10">
    <source>
        <dbReference type="EMBL" id="OHS93570.1"/>
    </source>
</evidence>
<feature type="transmembrane region" description="Helical" evidence="8">
    <location>
        <begin position="297"/>
        <end position="315"/>
    </location>
</feature>
<dbReference type="OrthoDB" id="429851at2759"/>
<dbReference type="RefSeq" id="XP_068346707.1">
    <property type="nucleotide sequence ID" value="XM_068513050.1"/>
</dbReference>
<keyword evidence="11" id="KW-1185">Reference proteome</keyword>
<dbReference type="GO" id="GO:0022857">
    <property type="term" value="F:transmembrane transporter activity"/>
    <property type="evidence" value="ECO:0007669"/>
    <property type="project" value="TreeGrafter"/>
</dbReference>
<keyword evidence="2 8" id="KW-0812">Transmembrane</keyword>
<feature type="region of interest" description="Disordered" evidence="7">
    <location>
        <begin position="995"/>
        <end position="1025"/>
    </location>
</feature>
<feature type="transmembrane region" description="Helical" evidence="8">
    <location>
        <begin position="391"/>
        <end position="415"/>
    </location>
</feature>
<reference evidence="10" key="1">
    <citation type="submission" date="2016-10" db="EMBL/GenBank/DDBJ databases">
        <authorList>
            <person name="Benchimol M."/>
            <person name="Almeida L.G."/>
            <person name="Vasconcelos A.T."/>
            <person name="Perreira-Neves A."/>
            <person name="Rosa I.A."/>
            <person name="Tasca T."/>
            <person name="Bogo M.R."/>
            <person name="de Souza W."/>
        </authorList>
    </citation>
    <scope>NUCLEOTIDE SEQUENCE [LARGE SCALE GENOMIC DNA]</scope>
    <source>
        <strain evidence="10">K</strain>
    </source>
</reference>
<dbReference type="AlphaFoldDB" id="A0A1J4J2H3"/>
<evidence type="ECO:0000313" key="11">
    <source>
        <dbReference type="Proteomes" id="UP000179807"/>
    </source>
</evidence>
<evidence type="ECO:0000256" key="8">
    <source>
        <dbReference type="SAM" id="Phobius"/>
    </source>
</evidence>
<dbReference type="Proteomes" id="UP000179807">
    <property type="component" value="Unassembled WGS sequence"/>
</dbReference>
<evidence type="ECO:0000256" key="4">
    <source>
        <dbReference type="ARBA" id="ARBA00023136"/>
    </source>
</evidence>
<dbReference type="GeneID" id="94847754"/>
<sequence>MKTRRNQQEREEEDEQPLDVWKWVHSYSKFVYNHPWVIILLCVGFVIAMTLWLLLVYGFEIIANVCFYRWDGDSITGKWDSYLTASKVTYSSTLDKNGNSEEADPQSSQTQIGLLIYERKEGNILEIPIIQKIWQLEDELKQREGFSEHCFKMNTTDRSQVDENGCANFISFITYLKLVMGLRMNNPRPENLTKIDILTALCIPTLAASLFGHDYDPSDPASSKYLRTLIPLGLPLNGYKNKNDRFDEQKEEFSKWGAEWIKPANDFLKEKPFGVGLYNVVPFAIDKQISQVVMKQVLWLIGSFGFLFVFSVIHMKSFFASIFGVIGIFFSIPCAIAFQFGVLTIHHFDALNVIGLFLICGIGSDCVFIVFDLFRQTKHVPGVTPPLRLAFAVEHGIMALATSTSTAGVAFLAMISSGVRIMKYFGIYCFLELFFAFIFTFTFYIGILALWCRYFEDRSFKSNNNNNSENINDGDNASCWSRLFGCCRKKKEVMDERPLMVNDPSIDTMTSTVTNTNSENSGFQTVEYPYTSVYDCFAHLPVFHVQASGLHIHGYSAYEKFFHNYVVPIVYFYRMPIVVVMFILTVIFGYFTFQMQSKSELQFLGDDHFLQRAYILVSNAFTTSIQDFSFVYVWGVQKNLKKKWTNYLTADNYGEPRFDGVDIKNPEIQQYLSNMCDVMRSASFVDPSTGSDFSVCPIKILETYANSQGQPFPIPRENFTDEFMKGFQDYLGPQFINEPDSLFIGTLKRNTIGFSFDNGSLMYIAMKANMYLPADQDSSTLRVIYEETEKFALENITSKTPEGLSPGFTTSYGWLPMVVQDQLPTQAFYDALYSVCFAAITIFLATFSISYTIFVVYSMASVVFIIIGILYFCGWKIGTNEAVMISIASGFCADFIVQPMLAMAHDNSKRSIFGRLQNSITMFCSPVSSALCTTLMAAVFLFPSDILLFPPFASFLVMSGSFGILYGFVVLPALIAWLGPKHGDSLLKCCRPKRSHKKKSKNRDNAQVTLESQNSILQENQEDEV</sequence>
<evidence type="ECO:0000256" key="6">
    <source>
        <dbReference type="ARBA" id="ARBA00038046"/>
    </source>
</evidence>
<dbReference type="GO" id="GO:0016020">
    <property type="term" value="C:membrane"/>
    <property type="evidence" value="ECO:0007669"/>
    <property type="project" value="UniProtKB-SubCell"/>
</dbReference>
<feature type="transmembrane region" description="Helical" evidence="8">
    <location>
        <begin position="571"/>
        <end position="593"/>
    </location>
</feature>
<evidence type="ECO:0000256" key="5">
    <source>
        <dbReference type="ARBA" id="ARBA00023180"/>
    </source>
</evidence>
<protein>
    <recommendedName>
        <fullName evidence="9">SSD domain-containing protein</fullName>
    </recommendedName>
</protein>
<dbReference type="PANTHER" id="PTHR45951:SF3">
    <property type="entry name" value="PROTEIN DISPATCHED"/>
    <property type="match status" value="1"/>
</dbReference>
<feature type="transmembrane region" description="Helical" evidence="8">
    <location>
        <begin position="854"/>
        <end position="877"/>
    </location>
</feature>
<dbReference type="SUPFAM" id="SSF82866">
    <property type="entry name" value="Multidrug efflux transporter AcrB transmembrane domain"/>
    <property type="match status" value="2"/>
</dbReference>
<dbReference type="Gene3D" id="1.20.1640.10">
    <property type="entry name" value="Multidrug efflux transporter AcrB transmembrane domain"/>
    <property type="match status" value="2"/>
</dbReference>
<comment type="similarity">
    <text evidence="6">Belongs to the dispatched family.</text>
</comment>
<evidence type="ECO:0000256" key="2">
    <source>
        <dbReference type="ARBA" id="ARBA00022692"/>
    </source>
</evidence>
<evidence type="ECO:0000256" key="7">
    <source>
        <dbReference type="SAM" id="MobiDB-lite"/>
    </source>
</evidence>